<name>A0A0E9RV05_ANGAN</name>
<reference evidence="1" key="2">
    <citation type="journal article" date="2015" name="Fish Shellfish Immunol.">
        <title>Early steps in the European eel (Anguilla anguilla)-Vibrio vulnificus interaction in the gills: Role of the RtxA13 toxin.</title>
        <authorList>
            <person name="Callol A."/>
            <person name="Pajuelo D."/>
            <person name="Ebbesson L."/>
            <person name="Teles M."/>
            <person name="MacKenzie S."/>
            <person name="Amaro C."/>
        </authorList>
    </citation>
    <scope>NUCLEOTIDE SEQUENCE</scope>
</reference>
<dbReference type="AlphaFoldDB" id="A0A0E9RV05"/>
<reference evidence="1" key="1">
    <citation type="submission" date="2014-11" db="EMBL/GenBank/DDBJ databases">
        <authorList>
            <person name="Amaro Gonzalez C."/>
        </authorList>
    </citation>
    <scope>NUCLEOTIDE SEQUENCE</scope>
</reference>
<sequence length="49" mass="5707">MNCLPLVLHEYCARVLCTCVVSVWSRFRQVCHQAREGEEGDVERRSVKL</sequence>
<evidence type="ECO:0000313" key="1">
    <source>
        <dbReference type="EMBL" id="JAH32300.1"/>
    </source>
</evidence>
<proteinExistence type="predicted"/>
<organism evidence="1">
    <name type="scientific">Anguilla anguilla</name>
    <name type="common">European freshwater eel</name>
    <name type="synonym">Muraena anguilla</name>
    <dbReference type="NCBI Taxonomy" id="7936"/>
    <lineage>
        <taxon>Eukaryota</taxon>
        <taxon>Metazoa</taxon>
        <taxon>Chordata</taxon>
        <taxon>Craniata</taxon>
        <taxon>Vertebrata</taxon>
        <taxon>Euteleostomi</taxon>
        <taxon>Actinopterygii</taxon>
        <taxon>Neopterygii</taxon>
        <taxon>Teleostei</taxon>
        <taxon>Anguilliformes</taxon>
        <taxon>Anguillidae</taxon>
        <taxon>Anguilla</taxon>
    </lineage>
</organism>
<accession>A0A0E9RV05</accession>
<protein>
    <submittedName>
        <fullName evidence="1">Uncharacterized protein</fullName>
    </submittedName>
</protein>
<dbReference type="EMBL" id="GBXM01076277">
    <property type="protein sequence ID" value="JAH32300.1"/>
    <property type="molecule type" value="Transcribed_RNA"/>
</dbReference>